<keyword evidence="3" id="KW-1185">Reference proteome</keyword>
<accession>A0A0L0BP46</accession>
<proteinExistence type="predicted"/>
<organism evidence="2 3">
    <name type="scientific">Lucilia cuprina</name>
    <name type="common">Green bottle fly</name>
    <name type="synonym">Australian sheep blowfly</name>
    <dbReference type="NCBI Taxonomy" id="7375"/>
    <lineage>
        <taxon>Eukaryota</taxon>
        <taxon>Metazoa</taxon>
        <taxon>Ecdysozoa</taxon>
        <taxon>Arthropoda</taxon>
        <taxon>Hexapoda</taxon>
        <taxon>Insecta</taxon>
        <taxon>Pterygota</taxon>
        <taxon>Neoptera</taxon>
        <taxon>Endopterygota</taxon>
        <taxon>Diptera</taxon>
        <taxon>Brachycera</taxon>
        <taxon>Muscomorpha</taxon>
        <taxon>Oestroidea</taxon>
        <taxon>Calliphoridae</taxon>
        <taxon>Luciliinae</taxon>
        <taxon>Lucilia</taxon>
    </lineage>
</organism>
<evidence type="ECO:0000313" key="2">
    <source>
        <dbReference type="EMBL" id="KNC21781.1"/>
    </source>
</evidence>
<sequence>MCGWIGLSTYALQPQPFNRAKSLSDNIQKTAIKEFVLDSSSNILRNSLKRDENITLTSHPLPYYTAARAFDTPSWQLTQTNLKEHESADEDGIRRSVLDENIKIHNDFHYGINKSNQENNFYNNPKQPKPLLSDIKLVKSPTMSSSSSSSRATASSTESTNSSSSVSSSSYFERVELHESMTRTKNEKLLVHRNKRYLLFPEGSSFQLVQCKILLSQT</sequence>
<gene>
    <name evidence="2" type="ORF">FF38_03983</name>
</gene>
<feature type="region of interest" description="Disordered" evidence="1">
    <location>
        <begin position="141"/>
        <end position="168"/>
    </location>
</feature>
<name>A0A0L0BP46_LUCCU</name>
<evidence type="ECO:0000256" key="1">
    <source>
        <dbReference type="SAM" id="MobiDB-lite"/>
    </source>
</evidence>
<protein>
    <submittedName>
        <fullName evidence="2">Uncharacterized protein</fullName>
    </submittedName>
</protein>
<dbReference type="EMBL" id="JRES01001582">
    <property type="protein sequence ID" value="KNC21781.1"/>
    <property type="molecule type" value="Genomic_DNA"/>
</dbReference>
<dbReference type="Proteomes" id="UP000037069">
    <property type="component" value="Unassembled WGS sequence"/>
</dbReference>
<evidence type="ECO:0000313" key="3">
    <source>
        <dbReference type="Proteomes" id="UP000037069"/>
    </source>
</evidence>
<dbReference type="OrthoDB" id="6617264at2759"/>
<dbReference type="AlphaFoldDB" id="A0A0L0BP46"/>
<comment type="caution">
    <text evidence="2">The sequence shown here is derived from an EMBL/GenBank/DDBJ whole genome shotgun (WGS) entry which is preliminary data.</text>
</comment>
<reference evidence="2 3" key="1">
    <citation type="journal article" date="2015" name="Nat. Commun.">
        <title>Lucilia cuprina genome unlocks parasitic fly biology to underpin future interventions.</title>
        <authorList>
            <person name="Anstead C.A."/>
            <person name="Korhonen P.K."/>
            <person name="Young N.D."/>
            <person name="Hall R.S."/>
            <person name="Jex A.R."/>
            <person name="Murali S.C."/>
            <person name="Hughes D.S."/>
            <person name="Lee S.F."/>
            <person name="Perry T."/>
            <person name="Stroehlein A.J."/>
            <person name="Ansell B.R."/>
            <person name="Breugelmans B."/>
            <person name="Hofmann A."/>
            <person name="Qu J."/>
            <person name="Dugan S."/>
            <person name="Lee S.L."/>
            <person name="Chao H."/>
            <person name="Dinh H."/>
            <person name="Han Y."/>
            <person name="Doddapaneni H.V."/>
            <person name="Worley K.C."/>
            <person name="Muzny D.M."/>
            <person name="Ioannidis P."/>
            <person name="Waterhouse R.M."/>
            <person name="Zdobnov E.M."/>
            <person name="James P.J."/>
            <person name="Bagnall N.H."/>
            <person name="Kotze A.C."/>
            <person name="Gibbs R.A."/>
            <person name="Richards S."/>
            <person name="Batterham P."/>
            <person name="Gasser R.B."/>
        </authorList>
    </citation>
    <scope>NUCLEOTIDE SEQUENCE [LARGE SCALE GENOMIC DNA]</scope>
    <source>
        <strain evidence="2 3">LS</strain>
        <tissue evidence="2">Full body</tissue>
    </source>
</reference>